<keyword evidence="1" id="KW-0813">Transport</keyword>
<gene>
    <name evidence="2" type="primary">nad6</name>
</gene>
<dbReference type="RefSeq" id="YP_009163732.1">
    <property type="nucleotide sequence ID" value="NC_027747.1"/>
</dbReference>
<evidence type="ECO:0000313" key="2">
    <source>
        <dbReference type="EMBL" id="BAS19186.1"/>
    </source>
</evidence>
<evidence type="ECO:0000256" key="1">
    <source>
        <dbReference type="RuleBase" id="RU004430"/>
    </source>
</evidence>
<dbReference type="GO" id="GO:0008137">
    <property type="term" value="F:NADH dehydrogenase (ubiquinone) activity"/>
    <property type="evidence" value="ECO:0007669"/>
    <property type="project" value="UniProtKB-UniRule"/>
</dbReference>
<keyword evidence="1" id="KW-0679">Respiratory chain</keyword>
<name>A0A0K2RWG2_9STRA</name>
<dbReference type="EC" id="7.1.1.2" evidence="1"/>
<dbReference type="GeneID" id="25398391"/>
<dbReference type="AlphaFoldDB" id="A0A0K2RWG2"/>
<feature type="transmembrane region" description="Helical" evidence="1">
    <location>
        <begin position="148"/>
        <end position="173"/>
    </location>
</feature>
<feature type="transmembrane region" description="Helical" evidence="1">
    <location>
        <begin position="90"/>
        <end position="110"/>
    </location>
</feature>
<protein>
    <recommendedName>
        <fullName evidence="1">NADH-ubiquinone oxidoreductase chain 6</fullName>
        <ecNumber evidence="1">7.1.1.2</ecNumber>
    </recommendedName>
</protein>
<keyword evidence="1" id="KW-0249">Electron transport</keyword>
<comment type="catalytic activity">
    <reaction evidence="1">
        <text>a ubiquinone + NADH + 5 H(+)(in) = a ubiquinol + NAD(+) + 4 H(+)(out)</text>
        <dbReference type="Rhea" id="RHEA:29091"/>
        <dbReference type="Rhea" id="RHEA-COMP:9565"/>
        <dbReference type="Rhea" id="RHEA-COMP:9566"/>
        <dbReference type="ChEBI" id="CHEBI:15378"/>
        <dbReference type="ChEBI" id="CHEBI:16389"/>
        <dbReference type="ChEBI" id="CHEBI:17976"/>
        <dbReference type="ChEBI" id="CHEBI:57540"/>
        <dbReference type="ChEBI" id="CHEBI:57945"/>
        <dbReference type="EC" id="7.1.1.2"/>
    </reaction>
</comment>
<organism evidence="2">
    <name type="scientific">Triparma laevis</name>
    <dbReference type="NCBI Taxonomy" id="1534972"/>
    <lineage>
        <taxon>Eukaryota</taxon>
        <taxon>Sar</taxon>
        <taxon>Stramenopiles</taxon>
        <taxon>Ochrophyta</taxon>
        <taxon>Bolidophyceae</taxon>
        <taxon>Parmales</taxon>
        <taxon>Triparmaceae</taxon>
        <taxon>Triparma</taxon>
    </lineage>
</organism>
<reference evidence="2" key="1">
    <citation type="journal article" date="2016" name="Curr. Genet.">
        <title>Sequencing and analysis of the complete organellar genomes of Parmales, a closely related group to Bacillariophyta (diatoms).</title>
        <authorList>
            <person name="Tajima N."/>
            <person name="Saitoh K."/>
            <person name="Sato S."/>
            <person name="Maruyama F."/>
            <person name="Ichinomiya M."/>
            <person name="Yoshikawa S."/>
            <person name="Kurokawa K."/>
            <person name="Ohta H."/>
            <person name="Tabata S."/>
            <person name="Kuwata A."/>
            <person name="Sato N."/>
        </authorList>
    </citation>
    <scope>NUCLEOTIDE SEQUENCE</scope>
</reference>
<proteinExistence type="inferred from homology"/>
<comment type="similarity">
    <text evidence="1">Belongs to the complex I subunit 6 family.</text>
</comment>
<sequence length="200" mass="22691">MSELILFFSFSFLAISSSALVITVKNPVHAVLFLILSFIASAGLLFLLEIEFISLIFIVVYVGAIAVLFLFVVMMLDIKITESDKNYLKYFPIGSFLGLAFFGEILFIIFNNFESNPQESTVQHFNWSEFVDYTTNVQALGQVLYTTYFLYFLLAGIILLVAMLGAIVLTLTFDRKVKTQTIYRQVSRDFNNAIFVTSIK</sequence>
<accession>A0A0K2RWG2</accession>
<dbReference type="PANTHER" id="PTHR33269">
    <property type="entry name" value="NADH-UBIQUINONE OXIDOREDUCTASE CHAIN 6"/>
    <property type="match status" value="1"/>
</dbReference>
<keyword evidence="1" id="KW-0472">Membrane</keyword>
<feature type="transmembrane region" description="Helical" evidence="1">
    <location>
        <begin position="55"/>
        <end position="78"/>
    </location>
</feature>
<dbReference type="InterPro" id="IPR042106">
    <property type="entry name" value="Nuo/plastoQ_OxRdtase_6_NuoJ"/>
</dbReference>
<keyword evidence="1 2" id="KW-0496">Mitochondrion</keyword>
<dbReference type="EMBL" id="AP014626">
    <property type="protein sequence ID" value="BAS19186.1"/>
    <property type="molecule type" value="Genomic_DNA"/>
</dbReference>
<keyword evidence="1" id="KW-1278">Translocase</keyword>
<comment type="subcellular location">
    <subcellularLocation>
        <location evidence="1">Mitochondrion membrane</location>
        <topology evidence="1">Multi-pass membrane protein</topology>
    </subcellularLocation>
</comment>
<keyword evidence="1" id="KW-1133">Transmembrane helix</keyword>
<keyword evidence="1" id="KW-0812">Transmembrane</keyword>
<comment type="function">
    <text evidence="1">Core subunit of the mitochondrial membrane respiratory chain NADH dehydrogenase (Complex I) which catalyzes electron transfer from NADH through the respiratory chain, using ubiquinone as an electron acceptor. Essential for the catalytic activity and assembly of complex I.</text>
</comment>
<keyword evidence="1" id="KW-0830">Ubiquinone</keyword>
<dbReference type="PANTHER" id="PTHR33269:SF17">
    <property type="entry name" value="NADH-UBIQUINONE OXIDOREDUCTASE CHAIN 6"/>
    <property type="match status" value="1"/>
</dbReference>
<geneLocation type="mitochondrion" evidence="2"/>
<dbReference type="Pfam" id="PF00499">
    <property type="entry name" value="Oxidored_q3"/>
    <property type="match status" value="1"/>
</dbReference>
<keyword evidence="1" id="KW-0520">NAD</keyword>
<feature type="transmembrane region" description="Helical" evidence="1">
    <location>
        <begin position="29"/>
        <end position="48"/>
    </location>
</feature>
<dbReference type="NCBIfam" id="NF005164">
    <property type="entry name" value="PRK06638.1-4"/>
    <property type="match status" value="1"/>
</dbReference>
<dbReference type="GO" id="GO:0031966">
    <property type="term" value="C:mitochondrial membrane"/>
    <property type="evidence" value="ECO:0007669"/>
    <property type="project" value="UniProtKB-SubCell"/>
</dbReference>
<dbReference type="InterPro" id="IPR001457">
    <property type="entry name" value="NADH_UbQ/plastoQ_OxRdtase_su6"/>
</dbReference>
<dbReference type="Gene3D" id="1.20.120.1200">
    <property type="entry name" value="NADH-ubiquinone/plastoquinone oxidoreductase chain 6, subunit NuoJ"/>
    <property type="match status" value="1"/>
</dbReference>